<reference evidence="1 2" key="1">
    <citation type="journal article" date="2021" name="Sci. Rep.">
        <title>The distribution of antibiotic resistance genes in chicken gut microbiota commensals.</title>
        <authorList>
            <person name="Juricova H."/>
            <person name="Matiasovicova J."/>
            <person name="Kubasova T."/>
            <person name="Cejkova D."/>
            <person name="Rychlik I."/>
        </authorList>
    </citation>
    <scope>NUCLEOTIDE SEQUENCE [LARGE SCALE GENOMIC DNA]</scope>
    <source>
        <strain evidence="1 2">An435</strain>
    </source>
</reference>
<dbReference type="InterPro" id="IPR036412">
    <property type="entry name" value="HAD-like_sf"/>
</dbReference>
<dbReference type="SUPFAM" id="SSF56784">
    <property type="entry name" value="HAD-like"/>
    <property type="match status" value="1"/>
</dbReference>
<dbReference type="InterPro" id="IPR041492">
    <property type="entry name" value="HAD_2"/>
</dbReference>
<dbReference type="GO" id="GO:0016787">
    <property type="term" value="F:hydrolase activity"/>
    <property type="evidence" value="ECO:0007669"/>
    <property type="project" value="UniProtKB-KW"/>
</dbReference>
<proteinExistence type="predicted"/>
<dbReference type="PANTHER" id="PTHR43434">
    <property type="entry name" value="PHOSPHOGLYCOLATE PHOSPHATASE"/>
    <property type="match status" value="1"/>
</dbReference>
<protein>
    <submittedName>
        <fullName evidence="1">HAD family hydrolase</fullName>
    </submittedName>
</protein>
<comment type="caution">
    <text evidence="1">The sequence shown here is derived from an EMBL/GenBank/DDBJ whole genome shotgun (WGS) entry which is preliminary data.</text>
</comment>
<dbReference type="Gene3D" id="3.40.50.1000">
    <property type="entry name" value="HAD superfamily/HAD-like"/>
    <property type="match status" value="1"/>
</dbReference>
<name>A0ABS2FDJ6_9CLOT</name>
<dbReference type="InterPro" id="IPR023214">
    <property type="entry name" value="HAD_sf"/>
</dbReference>
<dbReference type="InterPro" id="IPR023198">
    <property type="entry name" value="PGP-like_dom2"/>
</dbReference>
<evidence type="ECO:0000313" key="2">
    <source>
        <dbReference type="Proteomes" id="UP000767334"/>
    </source>
</evidence>
<dbReference type="Proteomes" id="UP000767334">
    <property type="component" value="Unassembled WGS sequence"/>
</dbReference>
<sequence>MKNNCFMDFDGTIICNKKRLYKFFIDNIDNKYKEALTEDEFWALKKLGINEIEWINKQYKDNISIKEWNERKKEIIESKDYLNYNKLFDFSVETLKKLSDKYNLILITRRSNEKNVLDEINTFNIASYFNKILVLPHNGGTKSDFIKNNGIDILDGDILVGDTEDDIEAALQLGITPFLVTSGIRSNWIVNKLFNGKHVNVIENIKDLL</sequence>
<evidence type="ECO:0000313" key="1">
    <source>
        <dbReference type="EMBL" id="MBM6818122.1"/>
    </source>
</evidence>
<keyword evidence="2" id="KW-1185">Reference proteome</keyword>
<dbReference type="InterPro" id="IPR050155">
    <property type="entry name" value="HAD-like_hydrolase_sf"/>
</dbReference>
<organism evidence="1 2">
    <name type="scientific">Clostridium saudiense</name>
    <dbReference type="NCBI Taxonomy" id="1414720"/>
    <lineage>
        <taxon>Bacteria</taxon>
        <taxon>Bacillati</taxon>
        <taxon>Bacillota</taxon>
        <taxon>Clostridia</taxon>
        <taxon>Eubacteriales</taxon>
        <taxon>Clostridiaceae</taxon>
        <taxon>Clostridium</taxon>
    </lineage>
</organism>
<keyword evidence="1" id="KW-0378">Hydrolase</keyword>
<dbReference type="RefSeq" id="WP_204571797.1">
    <property type="nucleotide sequence ID" value="NZ_JACJLL010000007.1"/>
</dbReference>
<dbReference type="Gene3D" id="1.10.150.240">
    <property type="entry name" value="Putative phosphatase, domain 2"/>
    <property type="match status" value="1"/>
</dbReference>
<dbReference type="PANTHER" id="PTHR43434:SF1">
    <property type="entry name" value="PHOSPHOGLYCOLATE PHOSPHATASE"/>
    <property type="match status" value="1"/>
</dbReference>
<dbReference type="EMBL" id="JACJLL010000007">
    <property type="protein sequence ID" value="MBM6818122.1"/>
    <property type="molecule type" value="Genomic_DNA"/>
</dbReference>
<gene>
    <name evidence="1" type="ORF">H6A19_02005</name>
</gene>
<accession>A0ABS2FDJ6</accession>
<dbReference type="Pfam" id="PF13419">
    <property type="entry name" value="HAD_2"/>
    <property type="match status" value="1"/>
</dbReference>